<accession>A0A512BLC6</accession>
<dbReference type="GO" id="GO:0008237">
    <property type="term" value="F:metallopeptidase activity"/>
    <property type="evidence" value="ECO:0007669"/>
    <property type="project" value="UniProtKB-KW"/>
</dbReference>
<dbReference type="Proteomes" id="UP000321085">
    <property type="component" value="Unassembled WGS sequence"/>
</dbReference>
<organism evidence="10 11">
    <name type="scientific">Microvirga aerophila</name>
    <dbReference type="NCBI Taxonomy" id="670291"/>
    <lineage>
        <taxon>Bacteria</taxon>
        <taxon>Pseudomonadati</taxon>
        <taxon>Pseudomonadota</taxon>
        <taxon>Alphaproteobacteria</taxon>
        <taxon>Hyphomicrobiales</taxon>
        <taxon>Methylobacteriaceae</taxon>
        <taxon>Microvirga</taxon>
    </lineage>
</organism>
<evidence type="ECO:0000256" key="9">
    <source>
        <dbReference type="ARBA" id="ARBA00023049"/>
    </source>
</evidence>
<dbReference type="InterPro" id="IPR035097">
    <property type="entry name" value="M29_N-terminal"/>
</dbReference>
<dbReference type="PANTHER" id="PTHR34448:SF3">
    <property type="entry name" value="AMINOPEPTIDASE AMPS"/>
    <property type="match status" value="1"/>
</dbReference>
<comment type="cofactor">
    <cofactor evidence="1">
        <name>Co(2+)</name>
        <dbReference type="ChEBI" id="CHEBI:48828"/>
    </cofactor>
</comment>
<keyword evidence="11" id="KW-1185">Reference proteome</keyword>
<dbReference type="PRINTS" id="PR00919">
    <property type="entry name" value="THERMOPTASE"/>
</dbReference>
<dbReference type="EMBL" id="BJYU01000003">
    <property type="protein sequence ID" value="GEO12769.1"/>
    <property type="molecule type" value="Genomic_DNA"/>
</dbReference>
<dbReference type="Gene3D" id="3.40.1830.10">
    <property type="entry name" value="Thermophilic metalloprotease (M29)"/>
    <property type="match status" value="1"/>
</dbReference>
<comment type="caution">
    <text evidence="10">The sequence shown here is derived from an EMBL/GenBank/DDBJ whole genome shotgun (WGS) entry which is preliminary data.</text>
</comment>
<protein>
    <submittedName>
        <fullName evidence="10">Aminopeptidase</fullName>
    </submittedName>
</protein>
<proteinExistence type="inferred from homology"/>
<dbReference type="SUPFAM" id="SSF144052">
    <property type="entry name" value="Thermophilic metalloprotease-like"/>
    <property type="match status" value="1"/>
</dbReference>
<gene>
    <name evidence="10" type="ORF">MAE02_04650</name>
</gene>
<dbReference type="GO" id="GO:0004177">
    <property type="term" value="F:aminopeptidase activity"/>
    <property type="evidence" value="ECO:0007669"/>
    <property type="project" value="UniProtKB-KW"/>
</dbReference>
<dbReference type="GO" id="GO:0006508">
    <property type="term" value="P:proteolysis"/>
    <property type="evidence" value="ECO:0007669"/>
    <property type="project" value="UniProtKB-KW"/>
</dbReference>
<comment type="cofactor">
    <cofactor evidence="3">
        <name>Zn(2+)</name>
        <dbReference type="ChEBI" id="CHEBI:29105"/>
    </cofactor>
</comment>
<keyword evidence="8" id="KW-0378">Hydrolase</keyword>
<evidence type="ECO:0000256" key="6">
    <source>
        <dbReference type="ARBA" id="ARBA00022670"/>
    </source>
</evidence>
<name>A0A512BLC6_9HYPH</name>
<dbReference type="PANTHER" id="PTHR34448">
    <property type="entry name" value="AMINOPEPTIDASE"/>
    <property type="match status" value="1"/>
</dbReference>
<dbReference type="AlphaFoldDB" id="A0A512BLC6"/>
<evidence type="ECO:0000256" key="3">
    <source>
        <dbReference type="ARBA" id="ARBA00001947"/>
    </source>
</evidence>
<evidence type="ECO:0000313" key="10">
    <source>
        <dbReference type="EMBL" id="GEO12769.1"/>
    </source>
</evidence>
<reference evidence="10 11" key="1">
    <citation type="submission" date="2019-07" db="EMBL/GenBank/DDBJ databases">
        <title>Whole genome shotgun sequence of Microvirga aerophila NBRC 106136.</title>
        <authorList>
            <person name="Hosoyama A."/>
            <person name="Uohara A."/>
            <person name="Ohji S."/>
            <person name="Ichikawa N."/>
        </authorList>
    </citation>
    <scope>NUCLEOTIDE SEQUENCE [LARGE SCALE GENOMIC DNA]</scope>
    <source>
        <strain evidence="10 11">NBRC 106136</strain>
    </source>
</reference>
<keyword evidence="7" id="KW-0479">Metal-binding</keyword>
<sequence length="452" mass="49152">MGEKPLARVAPRDRVCSFALNPMNDFSRDANMNEQFRNPSEATSHAVLLDRLAEVAVRVGLGLKPGQEVVMTAPLEAVALVRRITEHAYKAGASLVSTFFSDEEATLMRFRHGREESFDAASAWLYEGMATAYKNGAARLAIVGEDPSLLAGQDPEKVSRANRARSKAYMPALNLIAGFDTNWTIVSAATPAWAKAVFPNDPEEVAVAKLWRAIFAASRADTPDPLASWEEHNASLQTRTRMLNEKNYAALHFRGPGTDLRVGLADDHEWNGGSTKAKNGVVCNANIPTEEVFTTPHKDRVDGYVTSTKPLSYQGTLIQDIQVRFEGGKIVDGKARTGEAVLNKVLETDEGARRLGEVALVPYSSPISQSGLLFYNTLFDENASSHIALGQAYSKCIRNGGTMSEDELAARGSNRSLIHIDWMIGSDQIDVDGVTASGQAEPLMRGGEWVTP</sequence>
<evidence type="ECO:0000256" key="1">
    <source>
        <dbReference type="ARBA" id="ARBA00001941"/>
    </source>
</evidence>
<evidence type="ECO:0000256" key="2">
    <source>
        <dbReference type="ARBA" id="ARBA00001946"/>
    </source>
</evidence>
<evidence type="ECO:0000256" key="4">
    <source>
        <dbReference type="ARBA" id="ARBA00008236"/>
    </source>
</evidence>
<evidence type="ECO:0000313" key="11">
    <source>
        <dbReference type="Proteomes" id="UP000321085"/>
    </source>
</evidence>
<keyword evidence="6" id="KW-0645">Protease</keyword>
<evidence type="ECO:0000256" key="7">
    <source>
        <dbReference type="ARBA" id="ARBA00022723"/>
    </source>
</evidence>
<comment type="cofactor">
    <cofactor evidence="2">
        <name>Mg(2+)</name>
        <dbReference type="ChEBI" id="CHEBI:18420"/>
    </cofactor>
</comment>
<dbReference type="InterPro" id="IPR000787">
    <property type="entry name" value="Peptidase_M29"/>
</dbReference>
<keyword evidence="9" id="KW-0482">Metalloprotease</keyword>
<keyword evidence="5 10" id="KW-0031">Aminopeptidase</keyword>
<evidence type="ECO:0000256" key="5">
    <source>
        <dbReference type="ARBA" id="ARBA00022438"/>
    </source>
</evidence>
<dbReference type="GO" id="GO:0046872">
    <property type="term" value="F:metal ion binding"/>
    <property type="evidence" value="ECO:0007669"/>
    <property type="project" value="UniProtKB-KW"/>
</dbReference>
<dbReference type="Pfam" id="PF02073">
    <property type="entry name" value="Peptidase_M29"/>
    <property type="match status" value="1"/>
</dbReference>
<comment type="similarity">
    <text evidence="4">Belongs to the peptidase M29 family.</text>
</comment>
<dbReference type="InterPro" id="IPR052170">
    <property type="entry name" value="M29_Exopeptidase"/>
</dbReference>
<evidence type="ECO:0000256" key="8">
    <source>
        <dbReference type="ARBA" id="ARBA00022801"/>
    </source>
</evidence>